<protein>
    <recommendedName>
        <fullName evidence="5">DUF2637 domain-containing protein</fullName>
    </recommendedName>
</protein>
<evidence type="ECO:0008006" key="5">
    <source>
        <dbReference type="Google" id="ProtNLM"/>
    </source>
</evidence>
<feature type="transmembrane region" description="Helical" evidence="2">
    <location>
        <begin position="108"/>
        <end position="133"/>
    </location>
</feature>
<dbReference type="Pfam" id="PF10935">
    <property type="entry name" value="DUF2637"/>
    <property type="match status" value="1"/>
</dbReference>
<accession>A0A8J3Q9N2</accession>
<feature type="region of interest" description="Disordered" evidence="1">
    <location>
        <begin position="139"/>
        <end position="178"/>
    </location>
</feature>
<feature type="transmembrane region" description="Helical" evidence="2">
    <location>
        <begin position="79"/>
        <end position="102"/>
    </location>
</feature>
<evidence type="ECO:0000313" key="3">
    <source>
        <dbReference type="EMBL" id="GIH06644.1"/>
    </source>
</evidence>
<sequence length="233" mass="24740">MTERAGAERPRDVWITIGMTVSAVSAAISSFAGLRELAVVAGWPKPLSFMFPLTIDAFALTATRVWLIKATGSSKARRFARTNAILAILMSLAGNACWHLIAAGLLRTSWLVVVAVGAVPALVLGLVSHLAVLRTQVDPPVSNEAESRTPSPPPEPKAVPSPPRQRAGRPRPVGGPDELLGLARQADTAWRAQHDGRPISRDGLRQALRIGGTRASALARALKLERQVGVHTG</sequence>
<dbReference type="InterPro" id="IPR021235">
    <property type="entry name" value="DUF2637"/>
</dbReference>
<organism evidence="3 4">
    <name type="scientific">Rhizocola hellebori</name>
    <dbReference type="NCBI Taxonomy" id="1392758"/>
    <lineage>
        <taxon>Bacteria</taxon>
        <taxon>Bacillati</taxon>
        <taxon>Actinomycetota</taxon>
        <taxon>Actinomycetes</taxon>
        <taxon>Micromonosporales</taxon>
        <taxon>Micromonosporaceae</taxon>
        <taxon>Rhizocola</taxon>
    </lineage>
</organism>
<keyword evidence="4" id="KW-1185">Reference proteome</keyword>
<feature type="compositionally biased region" description="Pro residues" evidence="1">
    <location>
        <begin position="150"/>
        <end position="163"/>
    </location>
</feature>
<name>A0A8J3Q9N2_9ACTN</name>
<gene>
    <name evidence="3" type="ORF">Rhe02_47110</name>
</gene>
<dbReference type="AlphaFoldDB" id="A0A8J3Q9N2"/>
<dbReference type="Proteomes" id="UP000612899">
    <property type="component" value="Unassembled WGS sequence"/>
</dbReference>
<comment type="caution">
    <text evidence="3">The sequence shown here is derived from an EMBL/GenBank/DDBJ whole genome shotgun (WGS) entry which is preliminary data.</text>
</comment>
<feature type="transmembrane region" description="Helical" evidence="2">
    <location>
        <begin position="12"/>
        <end position="34"/>
    </location>
</feature>
<reference evidence="3" key="1">
    <citation type="submission" date="2021-01" db="EMBL/GenBank/DDBJ databases">
        <title>Whole genome shotgun sequence of Rhizocola hellebori NBRC 109834.</title>
        <authorList>
            <person name="Komaki H."/>
            <person name="Tamura T."/>
        </authorList>
    </citation>
    <scope>NUCLEOTIDE SEQUENCE</scope>
    <source>
        <strain evidence="3">NBRC 109834</strain>
    </source>
</reference>
<evidence type="ECO:0000313" key="4">
    <source>
        <dbReference type="Proteomes" id="UP000612899"/>
    </source>
</evidence>
<keyword evidence="2" id="KW-1133">Transmembrane helix</keyword>
<keyword evidence="2" id="KW-0472">Membrane</keyword>
<proteinExistence type="predicted"/>
<evidence type="ECO:0000256" key="2">
    <source>
        <dbReference type="SAM" id="Phobius"/>
    </source>
</evidence>
<dbReference type="EMBL" id="BONY01000029">
    <property type="protein sequence ID" value="GIH06644.1"/>
    <property type="molecule type" value="Genomic_DNA"/>
</dbReference>
<feature type="transmembrane region" description="Helical" evidence="2">
    <location>
        <begin position="46"/>
        <end position="67"/>
    </location>
</feature>
<keyword evidence="2" id="KW-0812">Transmembrane</keyword>
<evidence type="ECO:0000256" key="1">
    <source>
        <dbReference type="SAM" id="MobiDB-lite"/>
    </source>
</evidence>